<accession>A0ABR9C8D2</accession>
<proteinExistence type="predicted"/>
<feature type="chain" id="PRO_5046501312" description="Secreted protein" evidence="2">
    <location>
        <begin position="28"/>
        <end position="257"/>
    </location>
</feature>
<comment type="caution">
    <text evidence="3">The sequence shown here is derived from an EMBL/GenBank/DDBJ whole genome shotgun (WGS) entry which is preliminary data.</text>
</comment>
<name>A0ABR9C8D2_9HYPH</name>
<evidence type="ECO:0000313" key="4">
    <source>
        <dbReference type="Proteomes" id="UP000615687"/>
    </source>
</evidence>
<evidence type="ECO:0008006" key="5">
    <source>
        <dbReference type="Google" id="ProtNLM"/>
    </source>
</evidence>
<evidence type="ECO:0000256" key="1">
    <source>
        <dbReference type="SAM" id="MobiDB-lite"/>
    </source>
</evidence>
<feature type="region of interest" description="Disordered" evidence="1">
    <location>
        <begin position="110"/>
        <end position="130"/>
    </location>
</feature>
<evidence type="ECO:0000313" key="3">
    <source>
        <dbReference type="EMBL" id="MBD8876181.1"/>
    </source>
</evidence>
<feature type="signal peptide" evidence="2">
    <location>
        <begin position="1"/>
        <end position="27"/>
    </location>
</feature>
<keyword evidence="2" id="KW-0732">Signal</keyword>
<protein>
    <recommendedName>
        <fullName evidence="5">Secreted protein</fullName>
    </recommendedName>
</protein>
<dbReference type="RefSeq" id="WP_192108674.1">
    <property type="nucleotide sequence ID" value="NZ_JACYXJ010000003.1"/>
</dbReference>
<dbReference type="Proteomes" id="UP000615687">
    <property type="component" value="Unassembled WGS sequence"/>
</dbReference>
<gene>
    <name evidence="3" type="ORF">IG617_07785</name>
</gene>
<dbReference type="EMBL" id="JACYXJ010000003">
    <property type="protein sequence ID" value="MBD8876181.1"/>
    <property type="molecule type" value="Genomic_DNA"/>
</dbReference>
<evidence type="ECO:0000256" key="2">
    <source>
        <dbReference type="SAM" id="SignalP"/>
    </source>
</evidence>
<sequence>MSIRQLQALKILLGLFWLALGTSTQHAHALSAEDLAKIDVPCVKPPEPPVGYGRKSLDPSRLFLVDLGPHRFAVPWKYFKGRPSPDMKSCHREHPNLPIQFWIPDGKAPDKNHSIRKPFQPPDESHPDPKPNEWLIFVDSMQYYADSLKRRYDPELSYRSTLNRMNEKPEYKDGINVYLLEETRLMVDYYYSNEDYHFFYRCVNEKETDRRRMCSVIFDLRNWELSGLLSLPLDAVGLHAEIIGTLEGLLMQWEVAR</sequence>
<organism evidence="3 4">
    <name type="scientific">Roseibium polysiphoniae</name>
    <dbReference type="NCBI Taxonomy" id="2571221"/>
    <lineage>
        <taxon>Bacteria</taxon>
        <taxon>Pseudomonadati</taxon>
        <taxon>Pseudomonadota</taxon>
        <taxon>Alphaproteobacteria</taxon>
        <taxon>Hyphomicrobiales</taxon>
        <taxon>Stappiaceae</taxon>
        <taxon>Roseibium</taxon>
    </lineage>
</organism>
<keyword evidence="4" id="KW-1185">Reference proteome</keyword>
<reference evidence="3 4" key="1">
    <citation type="submission" date="2020-09" db="EMBL/GenBank/DDBJ databases">
        <title>The genome sequence of type strain Labrenzia polysiphoniae KACC 19711.</title>
        <authorList>
            <person name="Liu Y."/>
        </authorList>
    </citation>
    <scope>NUCLEOTIDE SEQUENCE [LARGE SCALE GENOMIC DNA]</scope>
    <source>
        <strain evidence="3 4">KACC 19711</strain>
    </source>
</reference>